<reference evidence="2 3" key="1">
    <citation type="journal article" date="2018" name="Evol. Lett.">
        <title>Horizontal gene cluster transfer increased hallucinogenic mushroom diversity.</title>
        <authorList>
            <person name="Reynolds H.T."/>
            <person name="Vijayakumar V."/>
            <person name="Gluck-Thaler E."/>
            <person name="Korotkin H.B."/>
            <person name="Matheny P.B."/>
            <person name="Slot J.C."/>
        </authorList>
    </citation>
    <scope>NUCLEOTIDE SEQUENCE [LARGE SCALE GENOMIC DNA]</scope>
    <source>
        <strain evidence="2 3">SRW20</strain>
    </source>
</reference>
<feature type="compositionally biased region" description="Basic and acidic residues" evidence="1">
    <location>
        <begin position="1"/>
        <end position="10"/>
    </location>
</feature>
<feature type="compositionally biased region" description="Polar residues" evidence="1">
    <location>
        <begin position="65"/>
        <end position="74"/>
    </location>
</feature>
<gene>
    <name evidence="2" type="ORF">CVT26_013114</name>
</gene>
<keyword evidence="3" id="KW-1185">Reference proteome</keyword>
<evidence type="ECO:0000313" key="3">
    <source>
        <dbReference type="Proteomes" id="UP000284706"/>
    </source>
</evidence>
<dbReference type="AlphaFoldDB" id="A0A409YF71"/>
<name>A0A409YF71_9AGAR</name>
<proteinExistence type="predicted"/>
<evidence type="ECO:0000313" key="2">
    <source>
        <dbReference type="EMBL" id="PPR01656.1"/>
    </source>
</evidence>
<evidence type="ECO:0000256" key="1">
    <source>
        <dbReference type="SAM" id="MobiDB-lite"/>
    </source>
</evidence>
<organism evidence="2 3">
    <name type="scientific">Gymnopilus dilepis</name>
    <dbReference type="NCBI Taxonomy" id="231916"/>
    <lineage>
        <taxon>Eukaryota</taxon>
        <taxon>Fungi</taxon>
        <taxon>Dikarya</taxon>
        <taxon>Basidiomycota</taxon>
        <taxon>Agaricomycotina</taxon>
        <taxon>Agaricomycetes</taxon>
        <taxon>Agaricomycetidae</taxon>
        <taxon>Agaricales</taxon>
        <taxon>Agaricineae</taxon>
        <taxon>Hymenogastraceae</taxon>
        <taxon>Gymnopilus</taxon>
    </lineage>
</organism>
<dbReference type="EMBL" id="NHYE01000916">
    <property type="protein sequence ID" value="PPR01656.1"/>
    <property type="molecule type" value="Genomic_DNA"/>
</dbReference>
<dbReference type="InParanoid" id="A0A409YF71"/>
<sequence>MSSRQEGDRAPKHRRKNNTRLAADDVVFSEALTYEHTTVQTSRGERVISRVVPLQVVQPDVPEDSQGNDTQADNNWDEEEQPGHQESVLDMPVESEAEPAKQGRKVLLFLMELASG</sequence>
<dbReference type="Proteomes" id="UP000284706">
    <property type="component" value="Unassembled WGS sequence"/>
</dbReference>
<protein>
    <submittedName>
        <fullName evidence="2">Uncharacterized protein</fullName>
    </submittedName>
</protein>
<comment type="caution">
    <text evidence="2">The sequence shown here is derived from an EMBL/GenBank/DDBJ whole genome shotgun (WGS) entry which is preliminary data.</text>
</comment>
<accession>A0A409YF71</accession>
<feature type="region of interest" description="Disordered" evidence="1">
    <location>
        <begin position="56"/>
        <end position="100"/>
    </location>
</feature>
<feature type="region of interest" description="Disordered" evidence="1">
    <location>
        <begin position="1"/>
        <end position="22"/>
    </location>
</feature>